<dbReference type="GO" id="GO:0042802">
    <property type="term" value="F:identical protein binding"/>
    <property type="evidence" value="ECO:0007669"/>
    <property type="project" value="TreeGrafter"/>
</dbReference>
<dbReference type="GO" id="GO:0019262">
    <property type="term" value="P:N-acetylneuraminate catabolic process"/>
    <property type="evidence" value="ECO:0007669"/>
    <property type="project" value="TreeGrafter"/>
</dbReference>
<evidence type="ECO:0000313" key="2">
    <source>
        <dbReference type="EMBL" id="SEL67435.1"/>
    </source>
</evidence>
<dbReference type="CDD" id="cd01399">
    <property type="entry name" value="GlcN6P_deaminase"/>
    <property type="match status" value="1"/>
</dbReference>
<evidence type="ECO:0000259" key="1">
    <source>
        <dbReference type="Pfam" id="PF01182"/>
    </source>
</evidence>
<dbReference type="GO" id="GO:0006043">
    <property type="term" value="P:glucosamine catabolic process"/>
    <property type="evidence" value="ECO:0007669"/>
    <property type="project" value="TreeGrafter"/>
</dbReference>
<name>A0A1H7S4L6_9SPHI</name>
<feature type="domain" description="Glucosamine/galactosamine-6-phosphate isomerase" evidence="1">
    <location>
        <begin position="16"/>
        <end position="237"/>
    </location>
</feature>
<dbReference type="Proteomes" id="UP000198916">
    <property type="component" value="Unassembled WGS sequence"/>
</dbReference>
<dbReference type="InterPro" id="IPR006148">
    <property type="entry name" value="Glc/Gal-6P_isomerase"/>
</dbReference>
<dbReference type="EMBL" id="FNZR01000008">
    <property type="protein sequence ID" value="SEL67435.1"/>
    <property type="molecule type" value="Genomic_DNA"/>
</dbReference>
<protein>
    <submittedName>
        <fullName evidence="2">Glucosamine-6-phosphate deaminase</fullName>
    </submittedName>
</protein>
<accession>A0A1H7S4L6</accession>
<keyword evidence="3" id="KW-1185">Reference proteome</keyword>
<dbReference type="GO" id="GO:0004342">
    <property type="term" value="F:glucosamine-6-phosphate deaminase activity"/>
    <property type="evidence" value="ECO:0007669"/>
    <property type="project" value="InterPro"/>
</dbReference>
<reference evidence="3" key="1">
    <citation type="submission" date="2016-10" db="EMBL/GenBank/DDBJ databases">
        <authorList>
            <person name="Varghese N."/>
            <person name="Submissions S."/>
        </authorList>
    </citation>
    <scope>NUCLEOTIDE SEQUENCE [LARGE SCALE GENOMIC DNA]</scope>
    <source>
        <strain evidence="3">Jip14</strain>
    </source>
</reference>
<dbReference type="GO" id="GO:0005975">
    <property type="term" value="P:carbohydrate metabolic process"/>
    <property type="evidence" value="ECO:0007669"/>
    <property type="project" value="InterPro"/>
</dbReference>
<dbReference type="Gene3D" id="3.40.50.1360">
    <property type="match status" value="1"/>
</dbReference>
<dbReference type="OrthoDB" id="9791139at2"/>
<dbReference type="RefSeq" id="WP_090607466.1">
    <property type="nucleotide sequence ID" value="NZ_FNZR01000008.1"/>
</dbReference>
<dbReference type="SUPFAM" id="SSF100950">
    <property type="entry name" value="NagB/RpiA/CoA transferase-like"/>
    <property type="match status" value="1"/>
</dbReference>
<dbReference type="PANTHER" id="PTHR11280:SF6">
    <property type="entry name" value="GLUCOSAMINE-6-PHOSPHATE ISOMERASE NAGB"/>
    <property type="match status" value="1"/>
</dbReference>
<dbReference type="InterPro" id="IPR037171">
    <property type="entry name" value="NagB/RpiA_transferase-like"/>
</dbReference>
<proteinExistence type="predicted"/>
<dbReference type="GO" id="GO:0006046">
    <property type="term" value="P:N-acetylglucosamine catabolic process"/>
    <property type="evidence" value="ECO:0007669"/>
    <property type="project" value="TreeGrafter"/>
</dbReference>
<dbReference type="PANTHER" id="PTHR11280">
    <property type="entry name" value="GLUCOSAMINE-6-PHOSPHATE ISOMERASE"/>
    <property type="match status" value="1"/>
</dbReference>
<dbReference type="GO" id="GO:0005737">
    <property type="term" value="C:cytoplasm"/>
    <property type="evidence" value="ECO:0007669"/>
    <property type="project" value="TreeGrafter"/>
</dbReference>
<sequence length="253" mass="28078">MTINKIDSLTIARFDDRPSLGRAAAAAVAANMHELLDQRRESVNVVFAAAPSQNEFLAALVLDKRVDWSRVNAFHMDEYIGLPIAASQRFGNFLKERLFAKLPFRSVNYLDGNATDPQRECQRYTDLLKQYPTDIACMGIGENGHIAFNDPHIADFNDPAWVKIVDLDLACRQQQVNDGCFKALEEVPTYALTLTVPALMAAQYVYCMVPGINKAPAVYHTLNEEITAAHPATVLREHPRAVLFLDADSASAL</sequence>
<evidence type="ECO:0000313" key="3">
    <source>
        <dbReference type="Proteomes" id="UP000198916"/>
    </source>
</evidence>
<dbReference type="InterPro" id="IPR004547">
    <property type="entry name" value="Glucosamine6P_isomerase"/>
</dbReference>
<dbReference type="Pfam" id="PF01182">
    <property type="entry name" value="Glucosamine_iso"/>
    <property type="match status" value="1"/>
</dbReference>
<dbReference type="STRING" id="332977.SAMN05421740_10878"/>
<organism evidence="2 3">
    <name type="scientific">Parapedobacter koreensis</name>
    <dbReference type="NCBI Taxonomy" id="332977"/>
    <lineage>
        <taxon>Bacteria</taxon>
        <taxon>Pseudomonadati</taxon>
        <taxon>Bacteroidota</taxon>
        <taxon>Sphingobacteriia</taxon>
        <taxon>Sphingobacteriales</taxon>
        <taxon>Sphingobacteriaceae</taxon>
        <taxon>Parapedobacter</taxon>
    </lineage>
</organism>
<gene>
    <name evidence="2" type="ORF">SAMN05421740_10878</name>
</gene>
<dbReference type="AlphaFoldDB" id="A0A1H7S4L6"/>